<dbReference type="SUPFAM" id="SSF55874">
    <property type="entry name" value="ATPase domain of HSP90 chaperone/DNA topoisomerase II/histidine kinase"/>
    <property type="match status" value="1"/>
</dbReference>
<dbReference type="SMART" id="SM00388">
    <property type="entry name" value="HisKA"/>
    <property type="match status" value="1"/>
</dbReference>
<organism evidence="15 16">
    <name type="scientific">Marinactinospora rubrisoli</name>
    <dbReference type="NCBI Taxonomy" id="2715399"/>
    <lineage>
        <taxon>Bacteria</taxon>
        <taxon>Bacillati</taxon>
        <taxon>Actinomycetota</taxon>
        <taxon>Actinomycetes</taxon>
        <taxon>Streptosporangiales</taxon>
        <taxon>Nocardiopsidaceae</taxon>
        <taxon>Marinactinospora</taxon>
    </lineage>
</organism>
<evidence type="ECO:0000313" key="16">
    <source>
        <dbReference type="Proteomes" id="UP001596540"/>
    </source>
</evidence>
<evidence type="ECO:0000256" key="5">
    <source>
        <dbReference type="ARBA" id="ARBA00022679"/>
    </source>
</evidence>
<dbReference type="Gene3D" id="6.10.340.10">
    <property type="match status" value="1"/>
</dbReference>
<dbReference type="SMART" id="SM00387">
    <property type="entry name" value="HATPase_c"/>
    <property type="match status" value="1"/>
</dbReference>
<keyword evidence="10" id="KW-0175">Coiled coil</keyword>
<dbReference type="SMART" id="SM00304">
    <property type="entry name" value="HAMP"/>
    <property type="match status" value="1"/>
</dbReference>
<dbReference type="Pfam" id="PF02518">
    <property type="entry name" value="HATPase_c"/>
    <property type="match status" value="1"/>
</dbReference>
<feature type="compositionally biased region" description="Pro residues" evidence="11">
    <location>
        <begin position="326"/>
        <end position="339"/>
    </location>
</feature>
<evidence type="ECO:0000256" key="7">
    <source>
        <dbReference type="ARBA" id="ARBA00022777"/>
    </source>
</evidence>
<evidence type="ECO:0000259" key="13">
    <source>
        <dbReference type="PROSITE" id="PS50109"/>
    </source>
</evidence>
<evidence type="ECO:0000313" key="15">
    <source>
        <dbReference type="EMBL" id="MFC7328319.1"/>
    </source>
</evidence>
<evidence type="ECO:0000256" key="2">
    <source>
        <dbReference type="ARBA" id="ARBA00004236"/>
    </source>
</evidence>
<evidence type="ECO:0000256" key="4">
    <source>
        <dbReference type="ARBA" id="ARBA00022553"/>
    </source>
</evidence>
<feature type="domain" description="HAMP" evidence="14">
    <location>
        <begin position="435"/>
        <end position="487"/>
    </location>
</feature>
<dbReference type="Pfam" id="PF00672">
    <property type="entry name" value="HAMP"/>
    <property type="match status" value="1"/>
</dbReference>
<dbReference type="Pfam" id="PF00512">
    <property type="entry name" value="HisKA"/>
    <property type="match status" value="1"/>
</dbReference>
<evidence type="ECO:0000256" key="11">
    <source>
        <dbReference type="SAM" id="MobiDB-lite"/>
    </source>
</evidence>
<evidence type="ECO:0000256" key="3">
    <source>
        <dbReference type="ARBA" id="ARBA00012438"/>
    </source>
</evidence>
<dbReference type="Gene3D" id="1.10.287.130">
    <property type="match status" value="1"/>
</dbReference>
<dbReference type="InterPro" id="IPR004358">
    <property type="entry name" value="Sig_transdc_His_kin-like_C"/>
</dbReference>
<protein>
    <recommendedName>
        <fullName evidence="3">histidine kinase</fullName>
        <ecNumber evidence="3">2.7.13.3</ecNumber>
    </recommendedName>
</protein>
<dbReference type="InterPro" id="IPR005467">
    <property type="entry name" value="His_kinase_dom"/>
</dbReference>
<evidence type="ECO:0000256" key="9">
    <source>
        <dbReference type="ARBA" id="ARBA00023012"/>
    </source>
</evidence>
<keyword evidence="6 12" id="KW-0812">Transmembrane</keyword>
<keyword evidence="15" id="KW-0067">ATP-binding</keyword>
<feature type="compositionally biased region" description="Pro residues" evidence="11">
    <location>
        <begin position="348"/>
        <end position="363"/>
    </location>
</feature>
<evidence type="ECO:0000256" key="12">
    <source>
        <dbReference type="SAM" id="Phobius"/>
    </source>
</evidence>
<keyword evidence="7" id="KW-0418">Kinase</keyword>
<dbReference type="EMBL" id="JBHTBH010000004">
    <property type="protein sequence ID" value="MFC7328319.1"/>
    <property type="molecule type" value="Genomic_DNA"/>
</dbReference>
<dbReference type="InterPro" id="IPR003594">
    <property type="entry name" value="HATPase_dom"/>
</dbReference>
<keyword evidence="12" id="KW-0472">Membrane</keyword>
<dbReference type="InterPro" id="IPR003660">
    <property type="entry name" value="HAMP_dom"/>
</dbReference>
<keyword evidence="16" id="KW-1185">Reference proteome</keyword>
<keyword evidence="4" id="KW-0597">Phosphoprotein</keyword>
<keyword evidence="9" id="KW-0902">Two-component regulatory system</keyword>
<accession>A0ABW2KE43</accession>
<dbReference type="InterPro" id="IPR036890">
    <property type="entry name" value="HATPase_C_sf"/>
</dbReference>
<dbReference type="SUPFAM" id="SSF158472">
    <property type="entry name" value="HAMP domain-like"/>
    <property type="match status" value="1"/>
</dbReference>
<dbReference type="Gene3D" id="3.30.565.10">
    <property type="entry name" value="Histidine kinase-like ATPase, C-terminal domain"/>
    <property type="match status" value="1"/>
</dbReference>
<dbReference type="RefSeq" id="WP_379870966.1">
    <property type="nucleotide sequence ID" value="NZ_JBHTBH010000004.1"/>
</dbReference>
<dbReference type="PANTHER" id="PTHR43711:SF1">
    <property type="entry name" value="HISTIDINE KINASE 1"/>
    <property type="match status" value="1"/>
</dbReference>
<dbReference type="InterPro" id="IPR036097">
    <property type="entry name" value="HisK_dim/P_sf"/>
</dbReference>
<dbReference type="SUPFAM" id="SSF47384">
    <property type="entry name" value="Homodimeric domain of signal transducing histidine kinase"/>
    <property type="match status" value="1"/>
</dbReference>
<gene>
    <name evidence="15" type="ORF">ACFQRF_11250</name>
</gene>
<comment type="catalytic activity">
    <reaction evidence="1">
        <text>ATP + protein L-histidine = ADP + protein N-phospho-L-histidine.</text>
        <dbReference type="EC" id="2.7.13.3"/>
    </reaction>
</comment>
<proteinExistence type="predicted"/>
<reference evidence="16" key="1">
    <citation type="journal article" date="2019" name="Int. J. Syst. Evol. Microbiol.">
        <title>The Global Catalogue of Microorganisms (GCM) 10K type strain sequencing project: providing services to taxonomists for standard genome sequencing and annotation.</title>
        <authorList>
            <consortium name="The Broad Institute Genomics Platform"/>
            <consortium name="The Broad Institute Genome Sequencing Center for Infectious Disease"/>
            <person name="Wu L."/>
            <person name="Ma J."/>
        </authorList>
    </citation>
    <scope>NUCLEOTIDE SEQUENCE [LARGE SCALE GENOMIC DNA]</scope>
    <source>
        <strain evidence="16">CGMCC 4.7382</strain>
    </source>
</reference>
<dbReference type="EC" id="2.7.13.3" evidence="3"/>
<dbReference type="Proteomes" id="UP001596540">
    <property type="component" value="Unassembled WGS sequence"/>
</dbReference>
<keyword evidence="8 12" id="KW-1133">Transmembrane helix</keyword>
<keyword evidence="15" id="KW-0547">Nucleotide-binding</keyword>
<dbReference type="PROSITE" id="PS50885">
    <property type="entry name" value="HAMP"/>
    <property type="match status" value="1"/>
</dbReference>
<name>A0ABW2KE43_9ACTN</name>
<comment type="subcellular location">
    <subcellularLocation>
        <location evidence="2">Cell membrane</location>
    </subcellularLocation>
</comment>
<dbReference type="CDD" id="cd00082">
    <property type="entry name" value="HisKA"/>
    <property type="match status" value="1"/>
</dbReference>
<feature type="transmembrane region" description="Helical" evidence="12">
    <location>
        <begin position="39"/>
        <end position="63"/>
    </location>
</feature>
<dbReference type="PROSITE" id="PS50109">
    <property type="entry name" value="HIS_KIN"/>
    <property type="match status" value="1"/>
</dbReference>
<dbReference type="GO" id="GO:0005524">
    <property type="term" value="F:ATP binding"/>
    <property type="evidence" value="ECO:0007669"/>
    <property type="project" value="UniProtKB-KW"/>
</dbReference>
<dbReference type="InterPro" id="IPR050736">
    <property type="entry name" value="Sensor_HK_Regulatory"/>
</dbReference>
<comment type="caution">
    <text evidence="15">The sequence shown here is derived from an EMBL/GenBank/DDBJ whole genome shotgun (WGS) entry which is preliminary data.</text>
</comment>
<evidence type="ECO:0000256" key="8">
    <source>
        <dbReference type="ARBA" id="ARBA00022989"/>
    </source>
</evidence>
<evidence type="ECO:0000256" key="6">
    <source>
        <dbReference type="ARBA" id="ARBA00022692"/>
    </source>
</evidence>
<feature type="compositionally biased region" description="Pro residues" evidence="11">
    <location>
        <begin position="288"/>
        <end position="303"/>
    </location>
</feature>
<feature type="region of interest" description="Disordered" evidence="11">
    <location>
        <begin position="261"/>
        <end position="377"/>
    </location>
</feature>
<dbReference type="CDD" id="cd00075">
    <property type="entry name" value="HATPase"/>
    <property type="match status" value="1"/>
</dbReference>
<keyword evidence="5" id="KW-0808">Transferase</keyword>
<feature type="coiled-coil region" evidence="10">
    <location>
        <begin position="468"/>
        <end position="495"/>
    </location>
</feature>
<dbReference type="CDD" id="cd06225">
    <property type="entry name" value="HAMP"/>
    <property type="match status" value="1"/>
</dbReference>
<evidence type="ECO:0000256" key="1">
    <source>
        <dbReference type="ARBA" id="ARBA00000085"/>
    </source>
</evidence>
<feature type="domain" description="Histidine kinase" evidence="13">
    <location>
        <begin position="495"/>
        <end position="709"/>
    </location>
</feature>
<dbReference type="PANTHER" id="PTHR43711">
    <property type="entry name" value="TWO-COMPONENT HISTIDINE KINASE"/>
    <property type="match status" value="1"/>
</dbReference>
<dbReference type="PRINTS" id="PR00344">
    <property type="entry name" value="BCTRLSENSOR"/>
</dbReference>
<sequence length="715" mass="74905">MPGSAPERRRAGRRVRSAAAPAARRLPVLGRIFAVRDSLLVRVLASSVLVAVCSVTATAWLAVQGTTGAITQEQGETLAIDTEIHDALLGYAATHPDWSGVGATLRDLADETGRRVTLTTENRQVIADSAADRPPLPPRASSVVDPLAVDVTLVSEDAGRIDPRASGPFTLDSDERDRLRGIADDVAACLNAQGFETEVATEPGGRPEVRNIADVPAEWSTSCGMDELDAPTEGERQALDELNELINTCLARADRPPVTYRLDGTWTSAEPAPAGPGSKTVPADEAAPPSPVAPDPEPPAPDPPGDEPAAPSVDPGYPAEAVPEPAGDPVPPAGDPAPPGGGMEPAATPMPDPATGPSMPPAAPETDPVEAACVDSSRREQLEPYVAPAALLFIDDPEAGADGPLSLSGAGLTRIVGVVAAVLLLTVLVSVTVSTRLIRPVQALTRAVHRMRAGEGASRVPVRDDGELGRLAAAFNEMSEHLERMEEQRKAMVSDVSHELRTPLSNIRGWLEAGQDGVVELGPDRMAMLVEETLLLQRIIDDLQDIALADAGKLRLTTGPVDLREALDQVVTAHRPRAGEAGVTLRLDAPGGLHLLADRERLIQAVGNLVGNAIRHTPDGGHVTVRASRDGDTALIEVADTGTGIAPEDLPHVFSRFWRAEKSRNRRTGGSGLGLTIVRNLVELHGGTVTATSELGTGSTFALRLPLRVADGDSV</sequence>
<evidence type="ECO:0000256" key="10">
    <source>
        <dbReference type="SAM" id="Coils"/>
    </source>
</evidence>
<dbReference type="InterPro" id="IPR003661">
    <property type="entry name" value="HisK_dim/P_dom"/>
</dbReference>
<evidence type="ECO:0000259" key="14">
    <source>
        <dbReference type="PROSITE" id="PS50885"/>
    </source>
</evidence>